<sequence>MLEFGKVVKYFDNGFGFIKCIQTDSALCNKEVFFHIKAVKKFESKLVEFSNGSTEDLYFWFTSKDGKKGKEVVEFWSEAENIPLEHTLTIVEKYAATLIKSDKMPAKVVSAPPSALKRIIERTLVQPAFVAKKVTNAERLSARHSLSLVKSEELSRLLIDMAEKNFRLSSELSKYITSNKLGHKYPNIAGIVTMTDEEKEWDFDGGFPKEIYRIICQELSLTDKGTSARAIGFTSYQDQKNEPDIIL</sequence>
<accession>A0ABW8L266</accession>
<dbReference type="EMBL" id="JBJDOT010000022">
    <property type="protein sequence ID" value="MFK3865255.1"/>
    <property type="molecule type" value="Genomic_DNA"/>
</dbReference>
<keyword evidence="2" id="KW-1185">Reference proteome</keyword>
<reference evidence="1 2" key="1">
    <citation type="submission" date="2024-11" db="EMBL/GenBank/DDBJ databases">
        <title>The Natural Products Discovery Center: Release of the First 8490 Sequenced Strains for Exploring Actinobacteria Biosynthetic Diversity.</title>
        <authorList>
            <person name="Kalkreuter E."/>
            <person name="Kautsar S.A."/>
            <person name="Yang D."/>
            <person name="Bader C.D."/>
            <person name="Teijaro C.N."/>
            <person name="Fluegel L."/>
            <person name="Davis C.M."/>
            <person name="Simpson J.R."/>
            <person name="Lauterbach L."/>
            <person name="Steele A.D."/>
            <person name="Gui C."/>
            <person name="Meng S."/>
            <person name="Li G."/>
            <person name="Viehrig K."/>
            <person name="Ye F."/>
            <person name="Su P."/>
            <person name="Kiefer A.F."/>
            <person name="Nichols A."/>
            <person name="Cepeda A.J."/>
            <person name="Yan W."/>
            <person name="Fan B."/>
            <person name="Jiang Y."/>
            <person name="Adhikari A."/>
            <person name="Zheng C.-J."/>
            <person name="Schuster L."/>
            <person name="Cowan T.M."/>
            <person name="Smanski M.J."/>
            <person name="Chevrette M.G."/>
            <person name="De Carvalho L.P.S."/>
            <person name="Shen B."/>
        </authorList>
    </citation>
    <scope>NUCLEOTIDE SEQUENCE [LARGE SCALE GENOMIC DNA]</scope>
    <source>
        <strain evidence="1 2">NPDC078403</strain>
    </source>
</reference>
<gene>
    <name evidence="1" type="ORF">ACI2JU_15465</name>
</gene>
<dbReference type="InterPro" id="IPR012340">
    <property type="entry name" value="NA-bd_OB-fold"/>
</dbReference>
<evidence type="ECO:0000313" key="1">
    <source>
        <dbReference type="EMBL" id="MFK3865255.1"/>
    </source>
</evidence>
<dbReference type="RefSeq" id="WP_404675887.1">
    <property type="nucleotide sequence ID" value="NZ_JBJDOT010000022.1"/>
</dbReference>
<dbReference type="Gene3D" id="2.40.50.140">
    <property type="entry name" value="Nucleic acid-binding proteins"/>
    <property type="match status" value="1"/>
</dbReference>
<evidence type="ECO:0000313" key="2">
    <source>
        <dbReference type="Proteomes" id="UP001620262"/>
    </source>
</evidence>
<organism evidence="1 2">
    <name type="scientific">Pseudoalteromonas rhizosphaerae</name>
    <dbReference type="NCBI Taxonomy" id="2518973"/>
    <lineage>
        <taxon>Bacteria</taxon>
        <taxon>Pseudomonadati</taxon>
        <taxon>Pseudomonadota</taxon>
        <taxon>Gammaproteobacteria</taxon>
        <taxon>Alteromonadales</taxon>
        <taxon>Pseudoalteromonadaceae</taxon>
        <taxon>Pseudoalteromonas</taxon>
    </lineage>
</organism>
<comment type="caution">
    <text evidence="1">The sequence shown here is derived from an EMBL/GenBank/DDBJ whole genome shotgun (WGS) entry which is preliminary data.</text>
</comment>
<protein>
    <submittedName>
        <fullName evidence="1">Cold-shock protein</fullName>
    </submittedName>
</protein>
<name>A0ABW8L266_9GAMM</name>
<dbReference type="Proteomes" id="UP001620262">
    <property type="component" value="Unassembled WGS sequence"/>
</dbReference>
<proteinExistence type="predicted"/>